<protein>
    <submittedName>
        <fullName evidence="4">Por secretion system C-terminal sorting domain-containing protein</fullName>
    </submittedName>
</protein>
<dbReference type="Gene3D" id="2.160.20.10">
    <property type="entry name" value="Single-stranded right-handed beta-helix, Pectin lyase-like"/>
    <property type="match status" value="1"/>
</dbReference>
<evidence type="ECO:0000313" key="5">
    <source>
        <dbReference type="Proteomes" id="UP000219048"/>
    </source>
</evidence>
<feature type="domain" description="Secretion system C-terminal sorting" evidence="3">
    <location>
        <begin position="509"/>
        <end position="577"/>
    </location>
</feature>
<dbReference type="SMART" id="SM00710">
    <property type="entry name" value="PbH1"/>
    <property type="match status" value="6"/>
</dbReference>
<dbReference type="InterPro" id="IPR059226">
    <property type="entry name" value="Choice_anch_Q_dom"/>
</dbReference>
<sequence length="578" mass="64265">MKSRFLLLVPFLWATVTFSQSCNCDVTLSGLSSTSLNLIWASQITYSPGDTICIPAGNYAGIRFYDFEGTATQPLTIKNCGGKVVLDESVYTGISFKKSKFIRLTGTGDSSHTYGIEIAGTGSHAVGIYVENFSTDIEIDHIEISSAGFAGIMAKTDPYCNDPGTWRVNGFVLENLNIHHNYIHDTGGEGIYVGFTGGYKINSNRSCNGTKIFGHWIEDVDIHHNVIEDVDWDGIQLNLVRENGKIRDNYISNYGRDNVYYQDFAMSIGGGIYEVYNNTMINGSSGNGQGIQFISAESGTKVYNNVIVRPDFHGIFMHNRHEFDDINEGYYVLNNTIIEPGNSGTFYNTKITETNDPTKLYASQDEVPSYFVNNLIVDPGNDFEGGNTWKQNQESYFDFNDRSARDSLLSNIYSNIMTRQMDTLGLADILNDDYSPSSQTSDVVDAGSNVSSWGVTFDLENDSRPSGSTFDIGAYEYQVSGGTPLRAAIPDEPELIDVLPNRFETTVFYPNPTKSAFYLKNSSIENPTIQLINLNGKLIYEGKYTMGTPFNVESYRSGLYFIKIITGENSETHRLIIR</sequence>
<dbReference type="InterPro" id="IPR011050">
    <property type="entry name" value="Pectin_lyase_fold/virulence"/>
</dbReference>
<keyword evidence="1 2" id="KW-0732">Signal</keyword>
<feature type="chain" id="PRO_5012267381" evidence="2">
    <location>
        <begin position="22"/>
        <end position="578"/>
    </location>
</feature>
<feature type="signal peptide" evidence="2">
    <location>
        <begin position="1"/>
        <end position="21"/>
    </location>
</feature>
<evidence type="ECO:0000256" key="1">
    <source>
        <dbReference type="ARBA" id="ARBA00022729"/>
    </source>
</evidence>
<dbReference type="NCBIfam" id="TIGR04183">
    <property type="entry name" value="Por_Secre_tail"/>
    <property type="match status" value="1"/>
</dbReference>
<dbReference type="AlphaFoldDB" id="A0A285MZQ8"/>
<dbReference type="EMBL" id="OBEH01000005">
    <property type="protein sequence ID" value="SNZ01266.1"/>
    <property type="molecule type" value="Genomic_DNA"/>
</dbReference>
<dbReference type="NCBIfam" id="NF041518">
    <property type="entry name" value="choice_anch_Q"/>
    <property type="match status" value="1"/>
</dbReference>
<dbReference type="InterPro" id="IPR006626">
    <property type="entry name" value="PbH1"/>
</dbReference>
<dbReference type="Pfam" id="PF18962">
    <property type="entry name" value="Por_Secre_tail"/>
    <property type="match status" value="1"/>
</dbReference>
<organism evidence="4 5">
    <name type="scientific">Flagellimonas pacifica</name>
    <dbReference type="NCBI Taxonomy" id="1247520"/>
    <lineage>
        <taxon>Bacteria</taxon>
        <taxon>Pseudomonadati</taxon>
        <taxon>Bacteroidota</taxon>
        <taxon>Flavobacteriia</taxon>
        <taxon>Flavobacteriales</taxon>
        <taxon>Flavobacteriaceae</taxon>
        <taxon>Flagellimonas</taxon>
    </lineage>
</organism>
<dbReference type="OrthoDB" id="1391467at2"/>
<name>A0A285MZQ8_9FLAO</name>
<proteinExistence type="predicted"/>
<evidence type="ECO:0000256" key="2">
    <source>
        <dbReference type="SAM" id="SignalP"/>
    </source>
</evidence>
<dbReference type="RefSeq" id="WP_097046726.1">
    <property type="nucleotide sequence ID" value="NZ_OBEH01000005.1"/>
</dbReference>
<dbReference type="SUPFAM" id="SSF51126">
    <property type="entry name" value="Pectin lyase-like"/>
    <property type="match status" value="1"/>
</dbReference>
<keyword evidence="5" id="KW-1185">Reference proteome</keyword>
<reference evidence="5" key="1">
    <citation type="submission" date="2017-09" db="EMBL/GenBank/DDBJ databases">
        <authorList>
            <person name="Varghese N."/>
            <person name="Submissions S."/>
        </authorList>
    </citation>
    <scope>NUCLEOTIDE SEQUENCE [LARGE SCALE GENOMIC DNA]</scope>
    <source>
        <strain evidence="5">DSM 25885</strain>
    </source>
</reference>
<dbReference type="PROSITE" id="PS51257">
    <property type="entry name" value="PROKAR_LIPOPROTEIN"/>
    <property type="match status" value="1"/>
</dbReference>
<evidence type="ECO:0000259" key="3">
    <source>
        <dbReference type="Pfam" id="PF18962"/>
    </source>
</evidence>
<dbReference type="InterPro" id="IPR012334">
    <property type="entry name" value="Pectin_lyas_fold"/>
</dbReference>
<evidence type="ECO:0000313" key="4">
    <source>
        <dbReference type="EMBL" id="SNZ01266.1"/>
    </source>
</evidence>
<dbReference type="InterPro" id="IPR026444">
    <property type="entry name" value="Secre_tail"/>
</dbReference>
<accession>A0A285MZQ8</accession>
<gene>
    <name evidence="4" type="ORF">SAMN06265377_3103</name>
</gene>
<dbReference type="Proteomes" id="UP000219048">
    <property type="component" value="Unassembled WGS sequence"/>
</dbReference>